<proteinExistence type="predicted"/>
<keyword evidence="1" id="KW-0479">Metal-binding</keyword>
<name>B3TCG7_9ZZZZ</name>
<evidence type="ECO:0000259" key="3">
    <source>
        <dbReference type="Pfam" id="PF06155"/>
    </source>
</evidence>
<dbReference type="InterPro" id="IPR038492">
    <property type="entry name" value="GBBH-like_N_sf"/>
</dbReference>
<protein>
    <recommendedName>
        <fullName evidence="3">Gamma-butyrobetaine hydroxylase-like N-terminal domain-containing protein</fullName>
    </recommendedName>
</protein>
<gene>
    <name evidence="4" type="ORF">ALOHA_HF4000APKG10K24ctg1g7</name>
</gene>
<dbReference type="GO" id="GO:0046872">
    <property type="term" value="F:metal ion binding"/>
    <property type="evidence" value="ECO:0007669"/>
    <property type="project" value="UniProtKB-KW"/>
</dbReference>
<dbReference type="PANTHER" id="PTHR35303">
    <property type="entry name" value="OS02G0197800 PROTEIN"/>
    <property type="match status" value="1"/>
</dbReference>
<dbReference type="InterPro" id="IPR010376">
    <property type="entry name" value="GBBH-like_N"/>
</dbReference>
<evidence type="ECO:0000256" key="1">
    <source>
        <dbReference type="ARBA" id="ARBA00022723"/>
    </source>
</evidence>
<evidence type="ECO:0000313" key="4">
    <source>
        <dbReference type="EMBL" id="ABZ10276.1"/>
    </source>
</evidence>
<dbReference type="AlphaFoldDB" id="B3TCG7"/>
<dbReference type="EMBL" id="EU016671">
    <property type="protein sequence ID" value="ABZ10276.1"/>
    <property type="molecule type" value="Genomic_DNA"/>
</dbReference>
<reference evidence="4" key="1">
    <citation type="journal article" date="2008" name="ISME J.">
        <title>Genomic patterns of recombination, clonal divergence and environment in marine microbial populations.</title>
        <authorList>
            <person name="Konstantinidis K.T."/>
            <person name="Delong E.F."/>
        </authorList>
    </citation>
    <scope>NUCLEOTIDE SEQUENCE</scope>
</reference>
<organism evidence="4">
    <name type="scientific">uncultured marine microorganism HF4000_APKG10K24</name>
    <dbReference type="NCBI Taxonomy" id="455562"/>
    <lineage>
        <taxon>unclassified sequences</taxon>
        <taxon>environmental samples</taxon>
    </lineage>
</organism>
<feature type="domain" description="Gamma-butyrobetaine hydroxylase-like N-terminal" evidence="3">
    <location>
        <begin position="14"/>
        <end position="94"/>
    </location>
</feature>
<dbReference type="Pfam" id="PF06155">
    <property type="entry name" value="GBBH-like_N"/>
    <property type="match status" value="1"/>
</dbReference>
<keyword evidence="2" id="KW-0408">Iron</keyword>
<dbReference type="Gene3D" id="3.30.2020.30">
    <property type="match status" value="1"/>
</dbReference>
<accession>B3TCG7</accession>
<sequence length="119" mass="13428">MIEKAVLPKEVEIQEQAIVILWDDGHRSPYPHRFLRLRCPCASCVDEMTGRPRLDPDTVPQDVSALDQMQVGNYALQFLWSDAHYTGIYPYKYLISHCTCIVCAEARAGAKDQAGESNT</sequence>
<evidence type="ECO:0000256" key="2">
    <source>
        <dbReference type="ARBA" id="ARBA00023004"/>
    </source>
</evidence>